<keyword evidence="2" id="KW-0489">Methyltransferase</keyword>
<dbReference type="SUPFAM" id="SSF53335">
    <property type="entry name" value="S-adenosyl-L-methionine-dependent methyltransferases"/>
    <property type="match status" value="1"/>
</dbReference>
<dbReference type="CDD" id="cd02440">
    <property type="entry name" value="AdoMet_MTases"/>
    <property type="match status" value="1"/>
</dbReference>
<evidence type="ECO:0000313" key="2">
    <source>
        <dbReference type="EMBL" id="MDQ7909767.1"/>
    </source>
</evidence>
<dbReference type="GO" id="GO:0032259">
    <property type="term" value="P:methylation"/>
    <property type="evidence" value="ECO:0007669"/>
    <property type="project" value="UniProtKB-KW"/>
</dbReference>
<name>A0ABU0ZTG4_9ACTN</name>
<comment type="caution">
    <text evidence="2">The sequence shown here is derived from an EMBL/GenBank/DDBJ whole genome shotgun (WGS) entry which is preliminary data.</text>
</comment>
<keyword evidence="3" id="KW-1185">Reference proteome</keyword>
<protein>
    <submittedName>
        <fullName evidence="2">Class I SAM-dependent methyltransferase</fullName>
        <ecNumber evidence="2">2.1.-.-</ecNumber>
    </submittedName>
</protein>
<dbReference type="PANTHER" id="PTHR43591:SF97">
    <property type="entry name" value="CLASS I SAM-DEPENDENT METHYLTRANSFERASE"/>
    <property type="match status" value="1"/>
</dbReference>
<feature type="domain" description="Methyltransferase" evidence="1">
    <location>
        <begin position="84"/>
        <end position="180"/>
    </location>
</feature>
<dbReference type="EC" id="2.1.-.-" evidence="2"/>
<dbReference type="PANTHER" id="PTHR43591">
    <property type="entry name" value="METHYLTRANSFERASE"/>
    <property type="match status" value="1"/>
</dbReference>
<reference evidence="2 3" key="1">
    <citation type="submission" date="2023-08" db="EMBL/GenBank/DDBJ databases">
        <title>Phytohabitans sansha sp. nov., isolated from marine sediment.</title>
        <authorList>
            <person name="Zhao Y."/>
            <person name="Yi K."/>
        </authorList>
    </citation>
    <scope>NUCLEOTIDE SEQUENCE [LARGE SCALE GENOMIC DNA]</scope>
    <source>
        <strain evidence="2 3">ZYX-F-186</strain>
    </source>
</reference>
<dbReference type="InterPro" id="IPR029063">
    <property type="entry name" value="SAM-dependent_MTases_sf"/>
</dbReference>
<dbReference type="EMBL" id="JAVHUY010000046">
    <property type="protein sequence ID" value="MDQ7909767.1"/>
    <property type="molecule type" value="Genomic_DNA"/>
</dbReference>
<dbReference type="GO" id="GO:0008168">
    <property type="term" value="F:methyltransferase activity"/>
    <property type="evidence" value="ECO:0007669"/>
    <property type="project" value="UniProtKB-KW"/>
</dbReference>
<dbReference type="RefSeq" id="WP_308717025.1">
    <property type="nucleotide sequence ID" value="NZ_JAVHUY010000046.1"/>
</dbReference>
<organism evidence="2 3">
    <name type="scientific">Phytohabitans maris</name>
    <dbReference type="NCBI Taxonomy" id="3071409"/>
    <lineage>
        <taxon>Bacteria</taxon>
        <taxon>Bacillati</taxon>
        <taxon>Actinomycetota</taxon>
        <taxon>Actinomycetes</taxon>
        <taxon>Micromonosporales</taxon>
        <taxon>Micromonosporaceae</taxon>
    </lineage>
</organism>
<gene>
    <name evidence="2" type="ORF">RB614_35230</name>
</gene>
<accession>A0ABU0ZTG4</accession>
<evidence type="ECO:0000259" key="1">
    <source>
        <dbReference type="Pfam" id="PF13649"/>
    </source>
</evidence>
<dbReference type="Gene3D" id="3.40.50.150">
    <property type="entry name" value="Vaccinia Virus protein VP39"/>
    <property type="match status" value="1"/>
</dbReference>
<dbReference type="Proteomes" id="UP001230908">
    <property type="component" value="Unassembled WGS sequence"/>
</dbReference>
<keyword evidence="2" id="KW-0808">Transferase</keyword>
<evidence type="ECO:0000313" key="3">
    <source>
        <dbReference type="Proteomes" id="UP001230908"/>
    </source>
</evidence>
<proteinExistence type="predicted"/>
<sequence>MGRRHEASLPPAVRRMVTAAAEYLIGCAGIAAVRALDRDVVGQAHRPRGAAGRVTGWVFAHRPSNRRRNRWVVSLLSVRPADQILEVGFGPGIAVAELVRAGAGHVHGVDHSEVMLRQASRRNAAAIRAGRVTLVNAPADRLPPALDGPFDAILAVNSLGFWPAPAERLAELRRRLAPGGRIAIASQPRCPGASAGTSRDAADEIENLLRGAGFTQMSTQTLALSPPVICVLATVPGIGTPER</sequence>
<dbReference type="Pfam" id="PF13649">
    <property type="entry name" value="Methyltransf_25"/>
    <property type="match status" value="1"/>
</dbReference>
<dbReference type="InterPro" id="IPR041698">
    <property type="entry name" value="Methyltransf_25"/>
</dbReference>